<keyword evidence="3" id="KW-1185">Reference proteome</keyword>
<organism evidence="2 3">
    <name type="scientific">Rhodocollybia butyracea</name>
    <dbReference type="NCBI Taxonomy" id="206335"/>
    <lineage>
        <taxon>Eukaryota</taxon>
        <taxon>Fungi</taxon>
        <taxon>Dikarya</taxon>
        <taxon>Basidiomycota</taxon>
        <taxon>Agaricomycotina</taxon>
        <taxon>Agaricomycetes</taxon>
        <taxon>Agaricomycetidae</taxon>
        <taxon>Agaricales</taxon>
        <taxon>Marasmiineae</taxon>
        <taxon>Omphalotaceae</taxon>
        <taxon>Rhodocollybia</taxon>
    </lineage>
</organism>
<evidence type="ECO:0000256" key="1">
    <source>
        <dbReference type="SAM" id="SignalP"/>
    </source>
</evidence>
<gene>
    <name evidence="2" type="ORF">BDP27DRAFT_215342</name>
</gene>
<dbReference type="EMBL" id="JADNRY010000138">
    <property type="protein sequence ID" value="KAF9063794.1"/>
    <property type="molecule type" value="Genomic_DNA"/>
</dbReference>
<feature type="chain" id="PRO_5040373616" description="Secreted protein" evidence="1">
    <location>
        <begin position="24"/>
        <end position="85"/>
    </location>
</feature>
<feature type="signal peptide" evidence="1">
    <location>
        <begin position="1"/>
        <end position="23"/>
    </location>
</feature>
<dbReference type="Proteomes" id="UP000772434">
    <property type="component" value="Unassembled WGS sequence"/>
</dbReference>
<dbReference type="AlphaFoldDB" id="A0A9P5PDR8"/>
<evidence type="ECO:0000313" key="3">
    <source>
        <dbReference type="Proteomes" id="UP000772434"/>
    </source>
</evidence>
<proteinExistence type="predicted"/>
<comment type="caution">
    <text evidence="2">The sequence shown here is derived from an EMBL/GenBank/DDBJ whole genome shotgun (WGS) entry which is preliminary data.</text>
</comment>
<accession>A0A9P5PDR8</accession>
<protein>
    <recommendedName>
        <fullName evidence="4">Secreted protein</fullName>
    </recommendedName>
</protein>
<evidence type="ECO:0000313" key="2">
    <source>
        <dbReference type="EMBL" id="KAF9063794.1"/>
    </source>
</evidence>
<reference evidence="2" key="1">
    <citation type="submission" date="2020-11" db="EMBL/GenBank/DDBJ databases">
        <authorList>
            <consortium name="DOE Joint Genome Institute"/>
            <person name="Ahrendt S."/>
            <person name="Riley R."/>
            <person name="Andreopoulos W."/>
            <person name="Labutti K."/>
            <person name="Pangilinan J."/>
            <person name="Ruiz-Duenas F.J."/>
            <person name="Barrasa J.M."/>
            <person name="Sanchez-Garcia M."/>
            <person name="Camarero S."/>
            <person name="Miyauchi S."/>
            <person name="Serrano A."/>
            <person name="Linde D."/>
            <person name="Babiker R."/>
            <person name="Drula E."/>
            <person name="Ayuso-Fernandez I."/>
            <person name="Pacheco R."/>
            <person name="Padilla G."/>
            <person name="Ferreira P."/>
            <person name="Barriuso J."/>
            <person name="Kellner H."/>
            <person name="Castanera R."/>
            <person name="Alfaro M."/>
            <person name="Ramirez L."/>
            <person name="Pisabarro A.G."/>
            <person name="Kuo A."/>
            <person name="Tritt A."/>
            <person name="Lipzen A."/>
            <person name="He G."/>
            <person name="Yan M."/>
            <person name="Ng V."/>
            <person name="Cullen D."/>
            <person name="Martin F."/>
            <person name="Rosso M.-N."/>
            <person name="Henrissat B."/>
            <person name="Hibbett D."/>
            <person name="Martinez A.T."/>
            <person name="Grigoriev I.V."/>
        </authorList>
    </citation>
    <scope>NUCLEOTIDE SEQUENCE</scope>
    <source>
        <strain evidence="2">AH 40177</strain>
    </source>
</reference>
<keyword evidence="1" id="KW-0732">Signal</keyword>
<name>A0A9P5PDR8_9AGAR</name>
<evidence type="ECO:0008006" key="4">
    <source>
        <dbReference type="Google" id="ProtNLM"/>
    </source>
</evidence>
<sequence length="85" mass="9649">MLSLVVAKRILVSSWCLLTDTCSDTFLTGECIHDTSALCVMAVSMTWMDSWARVSTTREILDQLFANLFRTRTDGIEFECMLCML</sequence>